<keyword evidence="3" id="KW-0560">Oxidoreductase</keyword>
<dbReference type="Gene3D" id="3.50.50.60">
    <property type="entry name" value="FAD/NAD(P)-binding domain"/>
    <property type="match status" value="1"/>
</dbReference>
<dbReference type="Pfam" id="PF13450">
    <property type="entry name" value="NAD_binding_8"/>
    <property type="match status" value="1"/>
</dbReference>
<dbReference type="GO" id="GO:0071949">
    <property type="term" value="F:FAD binding"/>
    <property type="evidence" value="ECO:0007669"/>
    <property type="project" value="InterPro"/>
</dbReference>
<dbReference type="InterPro" id="IPR002938">
    <property type="entry name" value="FAD-bd"/>
</dbReference>
<proteinExistence type="predicted"/>
<evidence type="ECO:0000313" key="6">
    <source>
        <dbReference type="EMBL" id="AWS27332.1"/>
    </source>
</evidence>
<name>A0A2U9KCX1_9ACTN</name>
<reference evidence="6" key="1">
    <citation type="submission" date="2018-04" db="EMBL/GenBank/DDBJ databases">
        <title>Secondary Metabolite Response of Diverse Hypogean Actinomycetes to Chemical and Biological Stimuli.</title>
        <authorList>
            <person name="Covington B.C."/>
            <person name="Spraggins J.M."/>
            <person name="Ynigex-Gutierrez A.E."/>
            <person name="Bachmann B.O."/>
        </authorList>
    </citation>
    <scope>NUCLEOTIDE SEQUENCE</scope>
    <source>
        <strain evidence="6">Kd35</strain>
    </source>
</reference>
<evidence type="ECO:0000256" key="3">
    <source>
        <dbReference type="ARBA" id="ARBA00023002"/>
    </source>
</evidence>
<protein>
    <submittedName>
        <fullName evidence="6">FunC10</fullName>
    </submittedName>
</protein>
<evidence type="ECO:0000256" key="4">
    <source>
        <dbReference type="ARBA" id="ARBA00023033"/>
    </source>
</evidence>
<evidence type="ECO:0000259" key="5">
    <source>
        <dbReference type="Pfam" id="PF01494"/>
    </source>
</evidence>
<keyword evidence="2" id="KW-0274">FAD</keyword>
<dbReference type="AlphaFoldDB" id="A0A2U9KCX1"/>
<dbReference type="GO" id="GO:0004497">
    <property type="term" value="F:monooxygenase activity"/>
    <property type="evidence" value="ECO:0007669"/>
    <property type="project" value="UniProtKB-KW"/>
</dbReference>
<evidence type="ECO:0000256" key="1">
    <source>
        <dbReference type="ARBA" id="ARBA00022630"/>
    </source>
</evidence>
<feature type="domain" description="FAD-binding" evidence="5">
    <location>
        <begin position="329"/>
        <end position="399"/>
    </location>
</feature>
<dbReference type="PANTHER" id="PTHR47178:SF6">
    <property type="entry name" value="FAD-BINDING DOMAIN-CONTAINING PROTEIN"/>
    <property type="match status" value="1"/>
</dbReference>
<dbReference type="PRINTS" id="PR00420">
    <property type="entry name" value="RNGMNOXGNASE"/>
</dbReference>
<dbReference type="PANTHER" id="PTHR47178">
    <property type="entry name" value="MONOOXYGENASE, FAD-BINDING"/>
    <property type="match status" value="1"/>
</dbReference>
<organism evidence="6">
    <name type="scientific">Streptosporangium sp. KD35</name>
    <dbReference type="NCBI Taxonomy" id="2162663"/>
    <lineage>
        <taxon>Bacteria</taxon>
        <taxon>Bacillati</taxon>
        <taxon>Actinomycetota</taxon>
        <taxon>Actinomycetes</taxon>
        <taxon>Streptosporangiales</taxon>
        <taxon>Streptosporangiaceae</taxon>
        <taxon>Streptosporangium</taxon>
    </lineage>
</organism>
<dbReference type="Pfam" id="PF01494">
    <property type="entry name" value="FAD_binding_3"/>
    <property type="match status" value="1"/>
</dbReference>
<dbReference type="EMBL" id="MH203088">
    <property type="protein sequence ID" value="AWS27332.1"/>
    <property type="molecule type" value="Genomic_DNA"/>
</dbReference>
<dbReference type="SUPFAM" id="SSF51905">
    <property type="entry name" value="FAD/NAD(P)-binding domain"/>
    <property type="match status" value="1"/>
</dbReference>
<keyword evidence="1" id="KW-0285">Flavoprotein</keyword>
<keyword evidence="4" id="KW-0503">Monooxygenase</keyword>
<accession>A0A2U9KCX1</accession>
<dbReference type="InterPro" id="IPR036188">
    <property type="entry name" value="FAD/NAD-bd_sf"/>
</dbReference>
<evidence type="ECO:0000256" key="2">
    <source>
        <dbReference type="ARBA" id="ARBA00022827"/>
    </source>
</evidence>
<sequence length="440" mass="47814">MFSRRLDVAVIGGGIGGLCLAQGLKRAGVSVTVYERDRTADSRLQGFRLNIEPTGSVALHACLPPALWEVLVATAGDPGPGIGFLDERMRPLILIGQDRPDRDPLDPTTSEHAVSRVTLRKLLLAGLDDVVRFGKEFTGFARADDGKVTAKFADGTTATVDVLVAADGAGSRVWAQLHPAACRTALPAMAVAGKLFLTEENRRWLPERLLAGRNVFWPRQDFLFTAIFRRREDPAAITARLGDQVRALGLDPEHLLADSQDDDYVLWAFIMHRDSLPASFTSKAQGDPAAVRELLAERTIGWHPDLRRLLTASTPDTLYQTGFSAAEPLDRWETGNVTGLGDAVHHMPPVGGLGGNAALRDAHRLCAALAAADRGEEPLPQALRAYEADMLRHGFETVREVVRNTEAAITRSALKRSTARWFFRACGAVPPVGRAVFGER</sequence>